<dbReference type="EMBL" id="CAMXCT020004001">
    <property type="protein sequence ID" value="CAL1160632.1"/>
    <property type="molecule type" value="Genomic_DNA"/>
</dbReference>
<sequence length="147" mass="16606">MSSEFQSDRIKSDFLNLTFVANDYEINFDKLSEGEEDDQYTGKFRVRSRSVPARRSKEEGMASRRSSSIGEGRKSQGNDRSSNIPQRQGISMVFSEDEMRDSLTGRRHSSMVSGTARGSKSSVRASLSDNEPAQRLTLEVQLTQLWK</sequence>
<feature type="compositionally biased region" description="Basic residues" evidence="1">
    <location>
        <begin position="44"/>
        <end position="54"/>
    </location>
</feature>
<dbReference type="EMBL" id="CAMXCT010004001">
    <property type="protein sequence ID" value="CAI4007257.1"/>
    <property type="molecule type" value="Genomic_DNA"/>
</dbReference>
<proteinExistence type="predicted"/>
<evidence type="ECO:0000313" key="4">
    <source>
        <dbReference type="Proteomes" id="UP001152797"/>
    </source>
</evidence>
<evidence type="ECO:0000313" key="3">
    <source>
        <dbReference type="EMBL" id="CAL1160632.1"/>
    </source>
</evidence>
<feature type="compositionally biased region" description="Polar residues" evidence="1">
    <location>
        <begin position="78"/>
        <end position="89"/>
    </location>
</feature>
<dbReference type="AlphaFoldDB" id="A0A9P1GE00"/>
<reference evidence="2" key="1">
    <citation type="submission" date="2022-10" db="EMBL/GenBank/DDBJ databases">
        <authorList>
            <person name="Chen Y."/>
            <person name="Dougan E. K."/>
            <person name="Chan C."/>
            <person name="Rhodes N."/>
            <person name="Thang M."/>
        </authorList>
    </citation>
    <scope>NUCLEOTIDE SEQUENCE</scope>
</reference>
<comment type="caution">
    <text evidence="2">The sequence shown here is derived from an EMBL/GenBank/DDBJ whole genome shotgun (WGS) entry which is preliminary data.</text>
</comment>
<protein>
    <submittedName>
        <fullName evidence="2">Uncharacterized protein</fullName>
    </submittedName>
</protein>
<name>A0A9P1GE00_9DINO</name>
<gene>
    <name evidence="2" type="ORF">C1SCF055_LOCUS32822</name>
</gene>
<dbReference type="EMBL" id="CAMXCT030004001">
    <property type="protein sequence ID" value="CAL4794569.1"/>
    <property type="molecule type" value="Genomic_DNA"/>
</dbReference>
<feature type="compositionally biased region" description="Polar residues" evidence="1">
    <location>
        <begin position="110"/>
        <end position="131"/>
    </location>
</feature>
<feature type="region of interest" description="Disordered" evidence="1">
    <location>
        <begin position="30"/>
        <end position="134"/>
    </location>
</feature>
<organism evidence="2">
    <name type="scientific">Cladocopium goreaui</name>
    <dbReference type="NCBI Taxonomy" id="2562237"/>
    <lineage>
        <taxon>Eukaryota</taxon>
        <taxon>Sar</taxon>
        <taxon>Alveolata</taxon>
        <taxon>Dinophyceae</taxon>
        <taxon>Suessiales</taxon>
        <taxon>Symbiodiniaceae</taxon>
        <taxon>Cladocopium</taxon>
    </lineage>
</organism>
<evidence type="ECO:0000256" key="1">
    <source>
        <dbReference type="SAM" id="MobiDB-lite"/>
    </source>
</evidence>
<reference evidence="3" key="2">
    <citation type="submission" date="2024-04" db="EMBL/GenBank/DDBJ databases">
        <authorList>
            <person name="Chen Y."/>
            <person name="Shah S."/>
            <person name="Dougan E. K."/>
            <person name="Thang M."/>
            <person name="Chan C."/>
        </authorList>
    </citation>
    <scope>NUCLEOTIDE SEQUENCE [LARGE SCALE GENOMIC DNA]</scope>
</reference>
<keyword evidence="4" id="KW-1185">Reference proteome</keyword>
<dbReference type="Proteomes" id="UP001152797">
    <property type="component" value="Unassembled WGS sequence"/>
</dbReference>
<accession>A0A9P1GE00</accession>
<evidence type="ECO:0000313" key="2">
    <source>
        <dbReference type="EMBL" id="CAI4007257.1"/>
    </source>
</evidence>